<protein>
    <submittedName>
        <fullName evidence="2">Uncharacterized protein</fullName>
    </submittedName>
</protein>
<sequence>MSSWTPNPTAAPFDPNTPWTPTPSTPSDSPPIVAKGIPRNTLAGIPVELRLMIYEKYFSATRLAFGVRHIGRRPFMCLQCPFWPVVPLYWFDNIRVHPAQNGLAILRTCRTFRREIGDDWIKQVTFFFEDTVTMLHKLSTFPREKLWLIRYVIVVDEWFQYEWKEGRCRRAKIRRYAPLHTLWLHFPALQLEELCVVSRRIRRSLDETQHGLVESRLSRFIKDGLGWRTLRLIHPHDELLQTFSNDSAPHALSNPNYPIAGAASWLHKWERLLLSRDTPSNAPGDAPCDASVTAYRSLSSEVGSVLDPKLRVRFQPPTPNTIVGLEYRSATDDREVMIVIKRDSRAARIRREPPPWLLTLMPLPVFYQGREHQAQSVYGNPLNIVMSHMPDMCDVYNSDKRGAYDLMPSMGWPWVEMRDVRWFPRFKKSAQFIHQ</sequence>
<feature type="region of interest" description="Disordered" evidence="1">
    <location>
        <begin position="1"/>
        <end position="33"/>
    </location>
</feature>
<evidence type="ECO:0000256" key="1">
    <source>
        <dbReference type="SAM" id="MobiDB-lite"/>
    </source>
</evidence>
<reference evidence="2" key="1">
    <citation type="submission" date="2023-06" db="EMBL/GenBank/DDBJ databases">
        <title>Genome-scale phylogeny and comparative genomics of the fungal order Sordariales.</title>
        <authorList>
            <consortium name="Lawrence Berkeley National Laboratory"/>
            <person name="Hensen N."/>
            <person name="Bonometti L."/>
            <person name="Westerberg I."/>
            <person name="Brannstrom I.O."/>
            <person name="Guillou S."/>
            <person name="Cros-Aarteil S."/>
            <person name="Calhoun S."/>
            <person name="Haridas S."/>
            <person name="Kuo A."/>
            <person name="Mondo S."/>
            <person name="Pangilinan J."/>
            <person name="Riley R."/>
            <person name="Labutti K."/>
            <person name="Andreopoulos B."/>
            <person name="Lipzen A."/>
            <person name="Chen C."/>
            <person name="Yanf M."/>
            <person name="Daum C."/>
            <person name="Ng V."/>
            <person name="Clum A."/>
            <person name="Steindorff A."/>
            <person name="Ohm R."/>
            <person name="Martin F."/>
            <person name="Silar P."/>
            <person name="Natvig D."/>
            <person name="Lalanne C."/>
            <person name="Gautier V."/>
            <person name="Ament-Velasquez S.L."/>
            <person name="Kruys A."/>
            <person name="Hutchinson M.I."/>
            <person name="Powell A.J."/>
            <person name="Barry K."/>
            <person name="Miller A.N."/>
            <person name="Grigoriev I.V."/>
            <person name="Debuchy R."/>
            <person name="Gladieux P."/>
            <person name="Thoren M.H."/>
            <person name="Johannesson H."/>
        </authorList>
    </citation>
    <scope>NUCLEOTIDE SEQUENCE</scope>
    <source>
        <strain evidence="2">CBS 606.72</strain>
    </source>
</reference>
<organism evidence="2 3">
    <name type="scientific">Immersiella caudata</name>
    <dbReference type="NCBI Taxonomy" id="314043"/>
    <lineage>
        <taxon>Eukaryota</taxon>
        <taxon>Fungi</taxon>
        <taxon>Dikarya</taxon>
        <taxon>Ascomycota</taxon>
        <taxon>Pezizomycotina</taxon>
        <taxon>Sordariomycetes</taxon>
        <taxon>Sordariomycetidae</taxon>
        <taxon>Sordariales</taxon>
        <taxon>Lasiosphaeriaceae</taxon>
        <taxon>Immersiella</taxon>
    </lineage>
</organism>
<dbReference type="AlphaFoldDB" id="A0AA39U5D8"/>
<gene>
    <name evidence="2" type="ORF">B0T14DRAFT_571226</name>
</gene>
<dbReference type="EMBL" id="JAULSU010000007">
    <property type="protein sequence ID" value="KAK0611325.1"/>
    <property type="molecule type" value="Genomic_DNA"/>
</dbReference>
<evidence type="ECO:0000313" key="2">
    <source>
        <dbReference type="EMBL" id="KAK0611325.1"/>
    </source>
</evidence>
<proteinExistence type="predicted"/>
<accession>A0AA39U5D8</accession>
<comment type="caution">
    <text evidence="2">The sequence shown here is derived from an EMBL/GenBank/DDBJ whole genome shotgun (WGS) entry which is preliminary data.</text>
</comment>
<evidence type="ECO:0000313" key="3">
    <source>
        <dbReference type="Proteomes" id="UP001175000"/>
    </source>
</evidence>
<keyword evidence="3" id="KW-1185">Reference proteome</keyword>
<name>A0AA39U5D8_9PEZI</name>
<dbReference type="Proteomes" id="UP001175000">
    <property type="component" value="Unassembled WGS sequence"/>
</dbReference>